<keyword evidence="3 7" id="KW-0812">Transmembrane</keyword>
<evidence type="ECO:0000256" key="4">
    <source>
        <dbReference type="ARBA" id="ARBA00022989"/>
    </source>
</evidence>
<feature type="transmembrane region" description="Helical" evidence="7">
    <location>
        <begin position="431"/>
        <end position="455"/>
    </location>
</feature>
<evidence type="ECO:0000313" key="9">
    <source>
        <dbReference type="EMBL" id="MFL0247159.1"/>
    </source>
</evidence>
<keyword evidence="10" id="KW-1185">Reference proteome</keyword>
<feature type="transmembrane region" description="Helical" evidence="7">
    <location>
        <begin position="264"/>
        <end position="287"/>
    </location>
</feature>
<evidence type="ECO:0000313" key="10">
    <source>
        <dbReference type="Proteomes" id="UP001623591"/>
    </source>
</evidence>
<proteinExistence type="inferred from homology"/>
<feature type="transmembrane region" description="Helical" evidence="7">
    <location>
        <begin position="21"/>
        <end position="41"/>
    </location>
</feature>
<keyword evidence="5 7" id="KW-0472">Membrane</keyword>
<keyword evidence="4 7" id="KW-1133">Transmembrane helix</keyword>
<feature type="transmembrane region" description="Helical" evidence="7">
    <location>
        <begin position="785"/>
        <end position="805"/>
    </location>
</feature>
<gene>
    <name evidence="9" type="ORF">ACJDUG_09255</name>
</gene>
<evidence type="ECO:0000256" key="2">
    <source>
        <dbReference type="ARBA" id="ARBA00022475"/>
    </source>
</evidence>
<feature type="transmembrane region" description="Helical" evidence="7">
    <location>
        <begin position="693"/>
        <end position="719"/>
    </location>
</feature>
<keyword evidence="2" id="KW-1003">Cell membrane</keyword>
<dbReference type="InterPro" id="IPR003838">
    <property type="entry name" value="ABC3_permease_C"/>
</dbReference>
<reference evidence="9 10" key="1">
    <citation type="submission" date="2024-11" db="EMBL/GenBank/DDBJ databases">
        <authorList>
            <person name="Heng Y.C."/>
            <person name="Lim A.C.H."/>
            <person name="Lee J.K.Y."/>
            <person name="Kittelmann S."/>
        </authorList>
    </citation>
    <scope>NUCLEOTIDE SEQUENCE [LARGE SCALE GENOMIC DNA]</scope>
    <source>
        <strain evidence="9 10">WILCCON 0185</strain>
    </source>
</reference>
<evidence type="ECO:0000259" key="8">
    <source>
        <dbReference type="Pfam" id="PF02687"/>
    </source>
</evidence>
<feature type="domain" description="ABC3 transporter permease C-terminal" evidence="8">
    <location>
        <begin position="265"/>
        <end position="384"/>
    </location>
</feature>
<dbReference type="Pfam" id="PF02687">
    <property type="entry name" value="FtsX"/>
    <property type="match status" value="2"/>
</dbReference>
<feature type="transmembrane region" description="Helical" evidence="7">
    <location>
        <begin position="314"/>
        <end position="333"/>
    </location>
</feature>
<dbReference type="RefSeq" id="WP_406769617.1">
    <property type="nucleotide sequence ID" value="NZ_JBJHZZ010000005.1"/>
</dbReference>
<evidence type="ECO:0000256" key="3">
    <source>
        <dbReference type="ARBA" id="ARBA00022692"/>
    </source>
</evidence>
<organism evidence="9 10">
    <name type="scientific">Candidatus Clostridium stratigraminis</name>
    <dbReference type="NCBI Taxonomy" id="3381661"/>
    <lineage>
        <taxon>Bacteria</taxon>
        <taxon>Bacillati</taxon>
        <taxon>Bacillota</taxon>
        <taxon>Clostridia</taxon>
        <taxon>Eubacteriales</taxon>
        <taxon>Clostridiaceae</taxon>
        <taxon>Clostridium</taxon>
    </lineage>
</organism>
<comment type="similarity">
    <text evidence="6">Belongs to the ABC-4 integral membrane protein family.</text>
</comment>
<feature type="transmembrane region" description="Helical" evidence="7">
    <location>
        <begin position="353"/>
        <end position="374"/>
    </location>
</feature>
<dbReference type="InterPro" id="IPR050250">
    <property type="entry name" value="Macrolide_Exporter_MacB"/>
</dbReference>
<comment type="subcellular location">
    <subcellularLocation>
        <location evidence="1">Cell membrane</location>
        <topology evidence="1">Multi-pass membrane protein</topology>
    </subcellularLocation>
</comment>
<name>A0ABW8T3L8_9CLOT</name>
<protein>
    <submittedName>
        <fullName evidence="9">ABC transporter permease</fullName>
    </submittedName>
</protein>
<dbReference type="PANTHER" id="PTHR30572:SF4">
    <property type="entry name" value="ABC TRANSPORTER PERMEASE YTRF"/>
    <property type="match status" value="1"/>
</dbReference>
<evidence type="ECO:0000256" key="1">
    <source>
        <dbReference type="ARBA" id="ARBA00004651"/>
    </source>
</evidence>
<sequence>MIKDYRQLVPRYLVSNKRTTLSITISILISVALLVSVGIVMGKYNTVRLEIAQEGHGKYYGGYLYVQEDSLDKLKKFDGISEVGTSITIGEIQLDSEKLQIKGADPVALNLLNAKAIDGRLPQSGYEVAIEKWMYNHMKNKPKLGDKFKFSDCYVDSNGKALSKNNTEFTLVGILEDFQDSKMFETGNAYITLDTANSLLGNSKKVYEQWFTINNNLPVDSTLNKIKTYANTGSSGESVIEGYRPNIYYTAALNEAKAVKYITLFFNLIVAVASFMVIYNVFSISVLQRKRHYGLLRAIGITPKQIKNMLFSEAFLYEAVVVPLGILTGMLVTSSIMKAIGGEVFKGSVFNNITAFNIILPILVSLIAITAAVYSPAKNAAKISAIESMTMEDSKSAKKLYKAYKESFFDKLIGYTGKMAISNLKRYKKRFLATVIAIGMGISLFVLSIFIINFLNPTKFLEDRVKSDYVLNLSGVLNDNYGYDEETVNQIKSIPGVKSVDKFKYLQTDYILPMDSVTQEAIKENNKKSNLMTGGYHVVTQIYGCSDEFIEALRKSVNDPNAQVFIVQNLNNENFTKVKSGDEVRIFIQYMVAGKFVNVDKNIKVDYVLKDLPMKLNQVNGYIATFVSYKFMEDNFKLYGYQDIEINVDHKANLSKVEQQLQLIASNHKNGQLISYQDEVNKYHNYQLEVGTLLISLATIIAIVGFINIMNTLNMNIIIRKREFGMLRAMGMTRKELRKVLLKEASIYGIFSSLIGIGLGYFLIWMIYNLAKRRVEIKFYIDLKVVIFTIIVTVILSIASSILPLRKATKADIVESIQAVE</sequence>
<accession>A0ABW8T3L8</accession>
<evidence type="ECO:0000256" key="6">
    <source>
        <dbReference type="ARBA" id="ARBA00038076"/>
    </source>
</evidence>
<feature type="domain" description="ABC3 transporter permease C-terminal" evidence="8">
    <location>
        <begin position="696"/>
        <end position="812"/>
    </location>
</feature>
<dbReference type="EMBL" id="JBJHZZ010000005">
    <property type="protein sequence ID" value="MFL0247159.1"/>
    <property type="molecule type" value="Genomic_DNA"/>
</dbReference>
<evidence type="ECO:0000256" key="7">
    <source>
        <dbReference type="SAM" id="Phobius"/>
    </source>
</evidence>
<dbReference type="Proteomes" id="UP001623591">
    <property type="component" value="Unassembled WGS sequence"/>
</dbReference>
<evidence type="ECO:0000256" key="5">
    <source>
        <dbReference type="ARBA" id="ARBA00023136"/>
    </source>
</evidence>
<comment type="caution">
    <text evidence="9">The sequence shown here is derived from an EMBL/GenBank/DDBJ whole genome shotgun (WGS) entry which is preliminary data.</text>
</comment>
<feature type="transmembrane region" description="Helical" evidence="7">
    <location>
        <begin position="740"/>
        <end position="765"/>
    </location>
</feature>
<dbReference type="PANTHER" id="PTHR30572">
    <property type="entry name" value="MEMBRANE COMPONENT OF TRANSPORTER-RELATED"/>
    <property type="match status" value="1"/>
</dbReference>